<dbReference type="InterPro" id="IPR007409">
    <property type="entry name" value="Restrct_endonuc_type1_HsdR_N"/>
</dbReference>
<dbReference type="InterPro" id="IPR014001">
    <property type="entry name" value="Helicase_ATP-bd"/>
</dbReference>
<dbReference type="EC" id="3.1.21.3" evidence="3"/>
<evidence type="ECO:0000256" key="1">
    <source>
        <dbReference type="SAM" id="MobiDB-lite"/>
    </source>
</evidence>
<dbReference type="GO" id="GO:0005524">
    <property type="term" value="F:ATP binding"/>
    <property type="evidence" value="ECO:0007669"/>
    <property type="project" value="UniProtKB-KW"/>
</dbReference>
<organism evidence="3 4">
    <name type="scientific">Paraburkholderia atlantica</name>
    <dbReference type="NCBI Taxonomy" id="2654982"/>
    <lineage>
        <taxon>Bacteria</taxon>
        <taxon>Pseudomonadati</taxon>
        <taxon>Pseudomonadota</taxon>
        <taxon>Betaproteobacteria</taxon>
        <taxon>Burkholderiales</taxon>
        <taxon>Burkholderiaceae</taxon>
        <taxon>Paraburkholderia</taxon>
    </lineage>
</organism>
<dbReference type="SMART" id="SM00487">
    <property type="entry name" value="DEXDc"/>
    <property type="match status" value="1"/>
</dbReference>
<dbReference type="Gene3D" id="3.40.50.300">
    <property type="entry name" value="P-loop containing nucleotide triphosphate hydrolases"/>
    <property type="match status" value="2"/>
</dbReference>
<feature type="region of interest" description="Disordered" evidence="1">
    <location>
        <begin position="933"/>
        <end position="954"/>
    </location>
</feature>
<dbReference type="EMBL" id="JACHDD010000009">
    <property type="protein sequence ID" value="MBB5427465.1"/>
    <property type="molecule type" value="Genomic_DNA"/>
</dbReference>
<dbReference type="Pfam" id="PF04313">
    <property type="entry name" value="HSDR_N"/>
    <property type="match status" value="1"/>
</dbReference>
<dbReference type="RefSeq" id="WP_184132071.1">
    <property type="nucleotide sequence ID" value="NZ_JACHDD010000009.1"/>
</dbReference>
<dbReference type="InterPro" id="IPR055180">
    <property type="entry name" value="HsdR_RecA-like_helicase_dom_2"/>
</dbReference>
<dbReference type="InterPro" id="IPR027417">
    <property type="entry name" value="P-loop_NTPase"/>
</dbReference>
<proteinExistence type="predicted"/>
<dbReference type="PANTHER" id="PTHR42927:SF1">
    <property type="entry name" value="HELICASE SUPERFAMILY 1 AND 2 DOMAIN-CONTAINING PROTEIN"/>
    <property type="match status" value="1"/>
</dbReference>
<dbReference type="Proteomes" id="UP000592780">
    <property type="component" value="Unassembled WGS sequence"/>
</dbReference>
<dbReference type="SUPFAM" id="SSF52540">
    <property type="entry name" value="P-loop containing nucleoside triphosphate hydrolases"/>
    <property type="match status" value="1"/>
</dbReference>
<dbReference type="PANTHER" id="PTHR42927">
    <property type="entry name" value="HELICASE SUPERFAMILY 1 AND 2 DOMAIN-CONTAINING PROTEIN"/>
    <property type="match status" value="1"/>
</dbReference>
<feature type="domain" description="Helicase ATP-binding" evidence="2">
    <location>
        <begin position="287"/>
        <end position="520"/>
    </location>
</feature>
<evidence type="ECO:0000313" key="3">
    <source>
        <dbReference type="EMBL" id="MBB5427465.1"/>
    </source>
</evidence>
<dbReference type="GO" id="GO:0009307">
    <property type="term" value="P:DNA restriction-modification system"/>
    <property type="evidence" value="ECO:0007669"/>
    <property type="project" value="UniProtKB-KW"/>
</dbReference>
<accession>A0A7W8V963</accession>
<dbReference type="Gene3D" id="3.90.1570.50">
    <property type="match status" value="1"/>
</dbReference>
<dbReference type="AlphaFoldDB" id="A0A7W8V963"/>
<keyword evidence="3" id="KW-0378">Hydrolase</keyword>
<dbReference type="Pfam" id="PF22679">
    <property type="entry name" value="T1R_D3-like"/>
    <property type="match status" value="1"/>
</dbReference>
<sequence>MSLIHHECELERHIVEQLEGSGWKVGSPSAYDKVRALYPEDVVAWLKTSHEAAWKKLESLNGVNTEKAVLDRLAKVLEAKDGGTVVVLRDGFALAGASTLKMSESLPEDDRNESVQKRYACNILRVVPQVRYSLDNDNCIDLVFFVNGLPVATVELKTDFTQSVFAAIKQYKEDRTPKSKTSGRAEPLLTFKRGAVVHFAMSDSLIYMTTKLAGDSTFFLPFNRGNDGAAGNPPGKPGPNAQATYPVSYFWTRVLQKDNWLRIFHRFVLLEKKEDKDAKGNTFIKENLIFPRFHQWEAATKMLDAVRAEGVGQPYCIQHSAGSGKTNTIAWTAHSLIRVRHPDGEPYFHSVIVVTDRTVLDKQLQDAITQIEHQSGVVRAIDRETSNLPKSQQLAQAMLEGTPIIVCTLQTFPYAQKAILGETSLRDRRFAVVIDEAHSSTGGSTADDLRYVLTGQSEEEWEKLSRDEKLSVWQSSRQRPGNASYFAFTATPKHSTLMLFGRPKNPGLPVSAENPPVPFHLYTMQQAIEEGFILDVLKNYTSYKVAYRIGSELAKAAHDRVDEKSGKRSLAKWMSLHPTNVGQKVQLITEHFLTNVAKLLNGQAKAMVVTSSRASAVAYKRSFMAYCESQGYTNLHAMVAFSGDVPNLDKQTGVQIDDTLDTDYQFNEVNMNPDLRGRDMRKAFDTPEFQVMIVANKFQTGFDQPKLVAMYVDKKISGVEAVQTLSRLNRTYPGKDKTYVIDFVNEPEEMLAAFRTYYRDAQVSDVQDFNVVYDLKQMLDAMHLYEPQEVEGFADAIVDKNVTHEKLFTLTQPSTDRFNKKLDALTKAIDHWDQVWELAEADGNEVGKKEADAHRADASKERDELLVFSSSLSKFVRNYEYIAQLIDFGDPGLEAFAGFARLLRKRLGGVGADQIDLEGLKLTHYRLKKDKGLDGVGPEGETPTLDPITDSGMREGRDRQKAYLEELIEKLNNAFGKDMSDKDKVALAVHVSEKLRDDKQVMAQVENNTKEQAMKANLPQAAVQIIVQAMQSHQALATRLLSDETSRGLFLDVVYDLLKKDSGDDLMRAVR</sequence>
<dbReference type="GO" id="GO:0003677">
    <property type="term" value="F:DNA binding"/>
    <property type="evidence" value="ECO:0007669"/>
    <property type="project" value="UniProtKB-KW"/>
</dbReference>
<name>A0A7W8V963_PARAM</name>
<dbReference type="Pfam" id="PF18766">
    <property type="entry name" value="SWI2_SNF2"/>
    <property type="match status" value="1"/>
</dbReference>
<gene>
    <name evidence="3" type="ORF">HDG40_005644</name>
</gene>
<protein>
    <submittedName>
        <fullName evidence="3">Type I restriction enzyme R subunit</fullName>
        <ecNumber evidence="3">3.1.21.3</ecNumber>
    </submittedName>
</protein>
<dbReference type="InterPro" id="IPR040980">
    <property type="entry name" value="SWI2_SNF2"/>
</dbReference>
<comment type="caution">
    <text evidence="3">The sequence shown here is derived from an EMBL/GenBank/DDBJ whole genome shotgun (WGS) entry which is preliminary data.</text>
</comment>
<keyword evidence="4" id="KW-1185">Reference proteome</keyword>
<evidence type="ECO:0000313" key="4">
    <source>
        <dbReference type="Proteomes" id="UP000592780"/>
    </source>
</evidence>
<reference evidence="3 4" key="1">
    <citation type="submission" date="2020-08" db="EMBL/GenBank/DDBJ databases">
        <title>Genomic Encyclopedia of Type Strains, Phase IV (KMG-V): Genome sequencing to study the core and pangenomes of soil and plant-associated prokaryotes.</title>
        <authorList>
            <person name="Whitman W."/>
        </authorList>
    </citation>
    <scope>NUCLEOTIDE SEQUENCE [LARGE SCALE GENOMIC DNA]</scope>
    <source>
        <strain evidence="3 4">JPY158</strain>
    </source>
</reference>
<dbReference type="GO" id="GO:0009035">
    <property type="term" value="F:type I site-specific deoxyribonuclease activity"/>
    <property type="evidence" value="ECO:0007669"/>
    <property type="project" value="UniProtKB-EC"/>
</dbReference>
<evidence type="ECO:0000259" key="2">
    <source>
        <dbReference type="SMART" id="SM00487"/>
    </source>
</evidence>